<dbReference type="PANTHER" id="PTHR11750:SF26">
    <property type="entry name" value="PROTEIN N-TERMINAL AMIDASE"/>
    <property type="match status" value="1"/>
</dbReference>
<evidence type="ECO:0000313" key="4">
    <source>
        <dbReference type="Proteomes" id="UP000559256"/>
    </source>
</evidence>
<dbReference type="GO" id="GO:0070773">
    <property type="term" value="F:protein-N-terminal glutamine amidohydrolase activity"/>
    <property type="evidence" value="ECO:0007669"/>
    <property type="project" value="InterPro"/>
</dbReference>
<accession>A0A8H5CFZ8</accession>
<reference evidence="3 4" key="1">
    <citation type="journal article" date="2020" name="ISME J.">
        <title>Uncovering the hidden diversity of litter-decomposition mechanisms in mushroom-forming fungi.</title>
        <authorList>
            <person name="Floudas D."/>
            <person name="Bentzer J."/>
            <person name="Ahren D."/>
            <person name="Johansson T."/>
            <person name="Persson P."/>
            <person name="Tunlid A."/>
        </authorList>
    </citation>
    <scope>NUCLEOTIDE SEQUENCE [LARGE SCALE GENOMIC DNA]</scope>
    <source>
        <strain evidence="3 4">CBS 291.85</strain>
    </source>
</reference>
<dbReference type="OrthoDB" id="201515at2759"/>
<dbReference type="GO" id="GO:0030163">
    <property type="term" value="P:protein catabolic process"/>
    <property type="evidence" value="ECO:0007669"/>
    <property type="project" value="TreeGrafter"/>
</dbReference>
<dbReference type="InterPro" id="IPR003010">
    <property type="entry name" value="C-N_Hydrolase"/>
</dbReference>
<dbReference type="InterPro" id="IPR039703">
    <property type="entry name" value="Nta1"/>
</dbReference>
<feature type="region of interest" description="Disordered" evidence="1">
    <location>
        <begin position="105"/>
        <end position="125"/>
    </location>
</feature>
<gene>
    <name evidence="3" type="ORF">D9758_013170</name>
</gene>
<dbReference type="PROSITE" id="PS50263">
    <property type="entry name" value="CN_HYDROLASE"/>
    <property type="match status" value="1"/>
</dbReference>
<sequence>MPRCRCLPLRTVVVQFAPKIGQVQANLARARELVSPIAPRSVDIVCFPEMIMSGYVFENASAISPYLELPHVGPTSQFCAELANRLSCYVFAGYPERLVGDELEEAQTKEDAEERDEWRGMEDGHGKPRIVGANSAVIYGPGGKLFGGYRKSHLFQIDKTWAKPGPGFSTFRLRFPPYASPSPLSCTLTVSVAICMDLNPRTPWISLREGPYELAEHVMAEKVDILILLNAWLDSNEDPEAPFDPDYSTLRYWQQRLRPLWEDPKHEWDPNDPEEMDGLCWKKDKDYDYELDKGEFPGSDWATPSHRKKPETVVIVCNRSGTEKGKLFAGSSAIFHMKQGYGRPNMLESMGRHEEGVKGWGIYVHCTLLAGDLTVLSFRRVFLGFFDAIHATEVPGRGQNCACRHLRHIRTWVQAAILMSHTRSQAKGKATAPISLTEDLKKKFVALYYKKGPLEERLQWIEQNKDLGRCRSTTMIQKCIRCEEQGLECEIVPPSAYNRHTCPNIACLACAACNPASTCSRAMEERKSRLVRLLEITPKEYDTLLDWFELARKNGLVKGKTFVGTEFPSKHTSRNRTLVKEGRNLRGTTNDDPRRLFDDDSGLRHNDLDQRSSPLTDIVSGDEMNAEEEDAPGARPAVNPQKSQSYQIMNMTFLDQMNADPARVMEAMAYNKYVMERSNASYCMQMSLFKKDIDAIAEGIRMGRLSVEEASAGLKKLSQEVNAFAQKCLHTTQDLKGLNIGDMLRMMAKGF</sequence>
<protein>
    <recommendedName>
        <fullName evidence="2">CN hydrolase domain-containing protein</fullName>
    </recommendedName>
</protein>
<feature type="compositionally biased region" description="Basic and acidic residues" evidence="1">
    <location>
        <begin position="106"/>
        <end position="125"/>
    </location>
</feature>
<evidence type="ECO:0000259" key="2">
    <source>
        <dbReference type="PROSITE" id="PS50263"/>
    </source>
</evidence>
<dbReference type="AlphaFoldDB" id="A0A8H5CFZ8"/>
<dbReference type="InterPro" id="IPR036526">
    <property type="entry name" value="C-N_Hydrolase_sf"/>
</dbReference>
<proteinExistence type="predicted"/>
<dbReference type="GO" id="GO:0008418">
    <property type="term" value="F:protein-N-terminal asparagine amidohydrolase activity"/>
    <property type="evidence" value="ECO:0007669"/>
    <property type="project" value="InterPro"/>
</dbReference>
<feature type="domain" description="CN hydrolase" evidence="2">
    <location>
        <begin position="9"/>
        <end position="375"/>
    </location>
</feature>
<dbReference type="Pfam" id="PF00795">
    <property type="entry name" value="CN_hydrolase"/>
    <property type="match status" value="1"/>
</dbReference>
<dbReference type="Gene3D" id="3.60.110.10">
    <property type="entry name" value="Carbon-nitrogen hydrolase"/>
    <property type="match status" value="1"/>
</dbReference>
<dbReference type="EMBL" id="JAACJM010000179">
    <property type="protein sequence ID" value="KAF5340088.1"/>
    <property type="molecule type" value="Genomic_DNA"/>
</dbReference>
<keyword evidence="4" id="KW-1185">Reference proteome</keyword>
<organism evidence="3 4">
    <name type="scientific">Tetrapyrgos nigripes</name>
    <dbReference type="NCBI Taxonomy" id="182062"/>
    <lineage>
        <taxon>Eukaryota</taxon>
        <taxon>Fungi</taxon>
        <taxon>Dikarya</taxon>
        <taxon>Basidiomycota</taxon>
        <taxon>Agaricomycotina</taxon>
        <taxon>Agaricomycetes</taxon>
        <taxon>Agaricomycetidae</taxon>
        <taxon>Agaricales</taxon>
        <taxon>Marasmiineae</taxon>
        <taxon>Marasmiaceae</taxon>
        <taxon>Tetrapyrgos</taxon>
    </lineage>
</organism>
<evidence type="ECO:0000256" key="1">
    <source>
        <dbReference type="SAM" id="MobiDB-lite"/>
    </source>
</evidence>
<dbReference type="SUPFAM" id="SSF56317">
    <property type="entry name" value="Carbon-nitrogen hydrolase"/>
    <property type="match status" value="1"/>
</dbReference>
<comment type="caution">
    <text evidence="3">The sequence shown here is derived from an EMBL/GenBank/DDBJ whole genome shotgun (WGS) entry which is preliminary data.</text>
</comment>
<dbReference type="PANTHER" id="PTHR11750">
    <property type="entry name" value="PROTEIN N-TERMINAL AMIDASE"/>
    <property type="match status" value="1"/>
</dbReference>
<dbReference type="Proteomes" id="UP000559256">
    <property type="component" value="Unassembled WGS sequence"/>
</dbReference>
<evidence type="ECO:0000313" key="3">
    <source>
        <dbReference type="EMBL" id="KAF5340088.1"/>
    </source>
</evidence>
<name>A0A8H5CFZ8_9AGAR</name>
<feature type="compositionally biased region" description="Basic and acidic residues" evidence="1">
    <location>
        <begin position="581"/>
        <end position="610"/>
    </location>
</feature>
<feature type="region of interest" description="Disordered" evidence="1">
    <location>
        <begin position="581"/>
        <end position="617"/>
    </location>
</feature>